<evidence type="ECO:0000256" key="2">
    <source>
        <dbReference type="ARBA" id="ARBA00007066"/>
    </source>
</evidence>
<dbReference type="SUPFAM" id="SSF51306">
    <property type="entry name" value="LexA/Signal peptidase"/>
    <property type="match status" value="1"/>
</dbReference>
<dbReference type="GO" id="GO:0008233">
    <property type="term" value="F:peptidase activity"/>
    <property type="evidence" value="ECO:0007669"/>
    <property type="project" value="UniProtKB-KW"/>
</dbReference>
<sequence>MRPTWARLVSKPNLQSARSKWFHFRSNPRVRQFGEFGWYLFVFATWLPVVVLTNDYLFELTRINGPSMYPFLNPDKDRSLTRDWVWTWKYGAHDKLARGMIVVFWSPFNPETRVIKRIVGLEGDLIKTKPPYPVAKVQVPPGHVWVEGDGDVTQDSNTYGPIAKGLIIGKVTHIVWPLKRAGRVNWEEHAAKIRHSPWK</sequence>
<gene>
    <name evidence="13" type="ORF">PGQ11_007324</name>
</gene>
<reference evidence="13 14" key="1">
    <citation type="journal article" date="2024" name="IMA Fungus">
        <title>Apiospora arundinis, a panoply of carbohydrate-active enzymes and secondary metabolites.</title>
        <authorList>
            <person name="Sorensen T."/>
            <person name="Petersen C."/>
            <person name="Muurmann A.T."/>
            <person name="Christiansen J.V."/>
            <person name="Brundto M.L."/>
            <person name="Overgaard C.K."/>
            <person name="Boysen A.T."/>
            <person name="Wollenberg R.D."/>
            <person name="Larsen T.O."/>
            <person name="Sorensen J.L."/>
            <person name="Nielsen K.L."/>
            <person name="Sondergaard T.E."/>
        </authorList>
    </citation>
    <scope>NUCLEOTIDE SEQUENCE [LARGE SCALE GENOMIC DNA]</scope>
    <source>
        <strain evidence="13 14">AAU 773</strain>
    </source>
</reference>
<keyword evidence="4 13" id="KW-0645">Protease</keyword>
<feature type="transmembrane region" description="Helical" evidence="11">
    <location>
        <begin position="36"/>
        <end position="58"/>
    </location>
</feature>
<evidence type="ECO:0000256" key="10">
    <source>
        <dbReference type="ARBA" id="ARBA00023136"/>
    </source>
</evidence>
<evidence type="ECO:0000256" key="9">
    <source>
        <dbReference type="ARBA" id="ARBA00023128"/>
    </source>
</evidence>
<dbReference type="EMBL" id="JAPCWZ010000004">
    <property type="protein sequence ID" value="KAK8868746.1"/>
    <property type="molecule type" value="Genomic_DNA"/>
</dbReference>
<dbReference type="Proteomes" id="UP001390339">
    <property type="component" value="Unassembled WGS sequence"/>
</dbReference>
<keyword evidence="10 11" id="KW-0472">Membrane</keyword>
<comment type="subcellular location">
    <subcellularLocation>
        <location evidence="1">Mitochondrion inner membrane</location>
        <topology evidence="1">Single-pass membrane protein</topology>
    </subcellularLocation>
</comment>
<evidence type="ECO:0000256" key="1">
    <source>
        <dbReference type="ARBA" id="ARBA00004434"/>
    </source>
</evidence>
<dbReference type="PANTHER" id="PTHR46041:SF2">
    <property type="entry name" value="MITOCHONDRIAL INNER MEMBRANE PROTEASE SUBUNIT 2"/>
    <property type="match status" value="1"/>
</dbReference>
<keyword evidence="6" id="KW-0999">Mitochondrion inner membrane</keyword>
<dbReference type="GO" id="GO:0006508">
    <property type="term" value="P:proteolysis"/>
    <property type="evidence" value="ECO:0007669"/>
    <property type="project" value="UniProtKB-KW"/>
</dbReference>
<dbReference type="PRINTS" id="PR00727">
    <property type="entry name" value="LEADERPTASE"/>
</dbReference>
<evidence type="ECO:0000313" key="13">
    <source>
        <dbReference type="EMBL" id="KAK8868746.1"/>
    </source>
</evidence>
<dbReference type="Pfam" id="PF10502">
    <property type="entry name" value="Peptidase_S26"/>
    <property type="match status" value="1"/>
</dbReference>
<evidence type="ECO:0000256" key="3">
    <source>
        <dbReference type="ARBA" id="ARBA00013650"/>
    </source>
</evidence>
<organism evidence="13 14">
    <name type="scientific">Apiospora arundinis</name>
    <dbReference type="NCBI Taxonomy" id="335852"/>
    <lineage>
        <taxon>Eukaryota</taxon>
        <taxon>Fungi</taxon>
        <taxon>Dikarya</taxon>
        <taxon>Ascomycota</taxon>
        <taxon>Pezizomycotina</taxon>
        <taxon>Sordariomycetes</taxon>
        <taxon>Xylariomycetidae</taxon>
        <taxon>Amphisphaeriales</taxon>
        <taxon>Apiosporaceae</taxon>
        <taxon>Apiospora</taxon>
    </lineage>
</organism>
<evidence type="ECO:0000256" key="6">
    <source>
        <dbReference type="ARBA" id="ARBA00022792"/>
    </source>
</evidence>
<keyword evidence="8 11" id="KW-1133">Transmembrane helix</keyword>
<accession>A0ABR2IVB0</accession>
<dbReference type="InterPro" id="IPR000223">
    <property type="entry name" value="Pept_S26A_signal_pept_1"/>
</dbReference>
<protein>
    <recommendedName>
        <fullName evidence="3">Mitochondrial inner membrane protease subunit 2</fullName>
    </recommendedName>
</protein>
<evidence type="ECO:0000256" key="5">
    <source>
        <dbReference type="ARBA" id="ARBA00022692"/>
    </source>
</evidence>
<dbReference type="PANTHER" id="PTHR46041">
    <property type="entry name" value="MITOCHONDRIAL INNER MEMBRANE PROTEASE SUBUNIT 2"/>
    <property type="match status" value="1"/>
</dbReference>
<dbReference type="InterPro" id="IPR037730">
    <property type="entry name" value="IMP2"/>
</dbReference>
<comment type="caution">
    <text evidence="13">The sequence shown here is derived from an EMBL/GenBank/DDBJ whole genome shotgun (WGS) entry which is preliminary data.</text>
</comment>
<dbReference type="CDD" id="cd06530">
    <property type="entry name" value="S26_SPase_I"/>
    <property type="match status" value="1"/>
</dbReference>
<evidence type="ECO:0000256" key="11">
    <source>
        <dbReference type="SAM" id="Phobius"/>
    </source>
</evidence>
<keyword evidence="7" id="KW-0378">Hydrolase</keyword>
<evidence type="ECO:0000259" key="12">
    <source>
        <dbReference type="Pfam" id="PF10502"/>
    </source>
</evidence>
<proteinExistence type="inferred from homology"/>
<comment type="similarity">
    <text evidence="2">Belongs to the peptidase S26 family. IMP2 subfamily.</text>
</comment>
<dbReference type="InterPro" id="IPR019533">
    <property type="entry name" value="Peptidase_S26"/>
</dbReference>
<name>A0ABR2IVB0_9PEZI</name>
<keyword evidence="9" id="KW-0496">Mitochondrion</keyword>
<keyword evidence="5 11" id="KW-0812">Transmembrane</keyword>
<evidence type="ECO:0000256" key="4">
    <source>
        <dbReference type="ARBA" id="ARBA00022670"/>
    </source>
</evidence>
<dbReference type="InterPro" id="IPR036286">
    <property type="entry name" value="LexA/Signal_pep-like_sf"/>
</dbReference>
<feature type="domain" description="Peptidase S26" evidence="12">
    <location>
        <begin position="42"/>
        <end position="129"/>
    </location>
</feature>
<evidence type="ECO:0000256" key="7">
    <source>
        <dbReference type="ARBA" id="ARBA00022801"/>
    </source>
</evidence>
<evidence type="ECO:0000313" key="14">
    <source>
        <dbReference type="Proteomes" id="UP001390339"/>
    </source>
</evidence>
<keyword evidence="14" id="KW-1185">Reference proteome</keyword>
<evidence type="ECO:0000256" key="8">
    <source>
        <dbReference type="ARBA" id="ARBA00022989"/>
    </source>
</evidence>
<dbReference type="Gene3D" id="2.10.109.10">
    <property type="entry name" value="Umud Fragment, subunit A"/>
    <property type="match status" value="1"/>
</dbReference>